<evidence type="ECO:0000256" key="1">
    <source>
        <dbReference type="ARBA" id="ARBA00022729"/>
    </source>
</evidence>
<dbReference type="InterPro" id="IPR054593">
    <property type="entry name" value="Beta-mannosidase-like_N2"/>
</dbReference>
<dbReference type="SUPFAM" id="SSF49785">
    <property type="entry name" value="Galactose-binding domain-like"/>
    <property type="match status" value="1"/>
</dbReference>
<keyword evidence="2" id="KW-0378">Hydrolase</keyword>
<dbReference type="Proteomes" id="UP000294824">
    <property type="component" value="Unassembled WGS sequence"/>
</dbReference>
<evidence type="ECO:0000256" key="2">
    <source>
        <dbReference type="ARBA" id="ARBA00022801"/>
    </source>
</evidence>
<sequence>MKNKFSRPAHYSHISLLFLLILSSCLAQNGLEKAFLNPPESAGAHTWWHWVDGNVSKAGITKDLESFKKVGLSGFQLFDVGLRLPHGGTVFNSKEYHDKVTFAIAEAERLGLEMGINSASGWSSTGGPWITPENSMKMLVWSEHEVSSKTSSPIKLKRPELNEKQQSHDFYKDVAIIAFPKPKNATFRVSDWEAKSLTDLKAKADQFIPSLENAPKDAIINLDDILNLTDKMGTDGTLNWTPPSKDWVVLRIGYTTTGAQTRPASKGGIGLELDKLSKEAVTMHWEALLDKITEDAKGSKAYTTILIDSYEVGHQNWTANFEDTFKEKRGYDLIPRLLCATGRVLESTEYSERVLWDFRKTVADEMYENYFKFFKEKCHKNGLKLATEPYGSGTFDAAQVGKLVDIPMSEFWHKDKAKGQRNIWKWTSHMTSSAAHLSGRSIVGAEAFTRMKGDWTVHPYNLKVIGDKAFTEGINRYYFHTSAHQPWSDNIKPGMTMSRFGSNMHRNNTWFYQSKPWLDYIARCQFIMQTGTQQADALVMYGDERGFNNFLGRVEKLDFYFLEGYKFDVAGIDSLDDLSVDENGDIRVSYEGKLLDTRYKILSLKRDLLMRIASIKKLGKLAEDGAIVIAQKPIRTPGIETNPNATNEFNILVKKYWDSGLIQLPSTYKKSISALTPDCQLPLGLDYAHHKINDGDFYFVSNQSYDSKKGTCTFRVTGKQPELWDPETGEISKNLNWKQLKDGTTEVELSLTSAQSIFVVFQKETKKTSGSYTYPTYKTIQNINGGWHVTFDKNFGTNETIPFEKLKPWNEHTNEAIKYYSGTATYKTNFEFKTSTNKKSMLLDLGQVAVIAEIKLNGKDLGTLWKPPFQVDIKDALKKGTNTLEIKVTNLWPNRLIGDAQYPKFKESNKTLPSWIEKGTGIPESSKRKTYAAHNHFKADDDLLTSGLIGPVTIMKSTD</sequence>
<dbReference type="EMBL" id="SORL01000007">
    <property type="protein sequence ID" value="TDY64104.1"/>
    <property type="molecule type" value="Genomic_DNA"/>
</dbReference>
<comment type="caution">
    <text evidence="5">The sequence shown here is derived from an EMBL/GenBank/DDBJ whole genome shotgun (WGS) entry which is preliminary data.</text>
</comment>
<dbReference type="Pfam" id="PF22666">
    <property type="entry name" value="Glyco_hydro_2_N2"/>
    <property type="match status" value="1"/>
</dbReference>
<dbReference type="PANTHER" id="PTHR43817">
    <property type="entry name" value="GLYCOSYL HYDROLASE"/>
    <property type="match status" value="1"/>
</dbReference>
<dbReference type="NCBIfam" id="NF045579">
    <property type="entry name" value="rhamnoside_JR"/>
    <property type="match status" value="1"/>
</dbReference>
<feature type="domain" description="Beta-mannosidase-like galactose-binding" evidence="4">
    <location>
        <begin position="822"/>
        <end position="903"/>
    </location>
</feature>
<proteinExistence type="predicted"/>
<keyword evidence="6" id="KW-1185">Reference proteome</keyword>
<accession>A0A4R8MFB3</accession>
<organism evidence="5 6">
    <name type="scientific">Algibacter lectus</name>
    <dbReference type="NCBI Taxonomy" id="221126"/>
    <lineage>
        <taxon>Bacteria</taxon>
        <taxon>Pseudomonadati</taxon>
        <taxon>Bacteroidota</taxon>
        <taxon>Flavobacteriia</taxon>
        <taxon>Flavobacteriales</taxon>
        <taxon>Flavobacteriaceae</taxon>
        <taxon>Algibacter</taxon>
    </lineage>
</organism>
<dbReference type="GO" id="GO:0004553">
    <property type="term" value="F:hydrolase activity, hydrolyzing O-glycosyl compounds"/>
    <property type="evidence" value="ECO:0007669"/>
    <property type="project" value="UniProtKB-ARBA"/>
</dbReference>
<dbReference type="PANTHER" id="PTHR43817:SF1">
    <property type="entry name" value="HYDROLASE, FAMILY 43, PUTATIVE (AFU_ORTHOLOGUE AFUA_3G01660)-RELATED"/>
    <property type="match status" value="1"/>
</dbReference>
<evidence type="ECO:0000313" key="5">
    <source>
        <dbReference type="EMBL" id="TDY64104.1"/>
    </source>
</evidence>
<dbReference type="RefSeq" id="WP_133966320.1">
    <property type="nucleotide sequence ID" value="NZ_SORL01000007.1"/>
</dbReference>
<keyword evidence="1 3" id="KW-0732">Signal</keyword>
<dbReference type="AlphaFoldDB" id="A0A4R8MFB3"/>
<reference evidence="5 6" key="1">
    <citation type="submission" date="2019-03" db="EMBL/GenBank/DDBJ databases">
        <title>Genomic Encyclopedia of Type Strains, Phase III (KMG-III): the genomes of soil and plant-associated and newly described type strains.</title>
        <authorList>
            <person name="Whitman W."/>
        </authorList>
    </citation>
    <scope>NUCLEOTIDE SEQUENCE [LARGE SCALE GENOMIC DNA]</scope>
    <source>
        <strain evidence="5 6">CECT 8301</strain>
    </source>
</reference>
<dbReference type="InterPro" id="IPR008979">
    <property type="entry name" value="Galactose-bd-like_sf"/>
</dbReference>
<feature type="signal peptide" evidence="3">
    <location>
        <begin position="1"/>
        <end position="27"/>
    </location>
</feature>
<evidence type="ECO:0000313" key="6">
    <source>
        <dbReference type="Proteomes" id="UP000294824"/>
    </source>
</evidence>
<dbReference type="Pfam" id="PF17132">
    <property type="entry name" value="Glyco_hydro_106"/>
    <property type="match status" value="1"/>
</dbReference>
<dbReference type="Gene3D" id="2.60.120.260">
    <property type="entry name" value="Galactose-binding domain-like"/>
    <property type="match status" value="1"/>
</dbReference>
<evidence type="ECO:0000256" key="3">
    <source>
        <dbReference type="SAM" id="SignalP"/>
    </source>
</evidence>
<protein>
    <submittedName>
        <fullName evidence="5">Alpha-L-rhamnosidase-like protein</fullName>
    </submittedName>
</protein>
<dbReference type="PROSITE" id="PS51257">
    <property type="entry name" value="PROKAR_LIPOPROTEIN"/>
    <property type="match status" value="1"/>
</dbReference>
<gene>
    <name evidence="5" type="ORF">DFQ06_1007</name>
</gene>
<evidence type="ECO:0000259" key="4">
    <source>
        <dbReference type="Pfam" id="PF22666"/>
    </source>
</evidence>
<name>A0A4R8MFB3_9FLAO</name>
<feature type="chain" id="PRO_5020707376" evidence="3">
    <location>
        <begin position="28"/>
        <end position="959"/>
    </location>
</feature>